<evidence type="ECO:0000313" key="3">
    <source>
        <dbReference type="EMBL" id="PNJ21436.1"/>
    </source>
</evidence>
<feature type="signal peptide" evidence="2">
    <location>
        <begin position="1"/>
        <end position="37"/>
    </location>
</feature>
<feature type="chain" id="PRO_5014433506" evidence="2">
    <location>
        <begin position="38"/>
        <end position="81"/>
    </location>
</feature>
<dbReference type="EMBL" id="NDHI03003561">
    <property type="protein sequence ID" value="PNJ21436.1"/>
    <property type="molecule type" value="Genomic_DNA"/>
</dbReference>
<dbReference type="AlphaFoldDB" id="A0A2J8SKW9"/>
<gene>
    <name evidence="3" type="ORF">CR201_G0042151</name>
</gene>
<evidence type="ECO:0000256" key="2">
    <source>
        <dbReference type="SAM" id="SignalP"/>
    </source>
</evidence>
<evidence type="ECO:0000256" key="1">
    <source>
        <dbReference type="SAM" id="MobiDB-lite"/>
    </source>
</evidence>
<feature type="compositionally biased region" description="Polar residues" evidence="1">
    <location>
        <begin position="61"/>
        <end position="70"/>
    </location>
</feature>
<protein>
    <submittedName>
        <fullName evidence="3">COL24A1 isoform 1</fullName>
    </submittedName>
</protein>
<feature type="non-terminal residue" evidence="3">
    <location>
        <position position="81"/>
    </location>
</feature>
<organism evidence="3">
    <name type="scientific">Pongo abelii</name>
    <name type="common">Sumatran orangutan</name>
    <name type="synonym">Pongo pygmaeus abelii</name>
    <dbReference type="NCBI Taxonomy" id="9601"/>
    <lineage>
        <taxon>Eukaryota</taxon>
        <taxon>Metazoa</taxon>
        <taxon>Chordata</taxon>
        <taxon>Craniata</taxon>
        <taxon>Vertebrata</taxon>
        <taxon>Euteleostomi</taxon>
        <taxon>Mammalia</taxon>
        <taxon>Eutheria</taxon>
        <taxon>Euarchontoglires</taxon>
        <taxon>Primates</taxon>
        <taxon>Haplorrhini</taxon>
        <taxon>Catarrhini</taxon>
        <taxon>Hominidae</taxon>
        <taxon>Pongo</taxon>
    </lineage>
</organism>
<sequence>MHLRAHRTRRGKVSPTAKTKPLLHFIVLCVAGVIVHAQEQGIDILHQLGLGGKDVRHSSSATAVPSSFTPLPQGVHLTEPG</sequence>
<proteinExistence type="predicted"/>
<keyword evidence="2" id="KW-0732">Signal</keyword>
<name>A0A2J8SKW9_PONAB</name>
<accession>A0A2J8SKW9</accession>
<feature type="region of interest" description="Disordered" evidence="1">
    <location>
        <begin position="61"/>
        <end position="81"/>
    </location>
</feature>
<reference evidence="3" key="1">
    <citation type="submission" date="2017-12" db="EMBL/GenBank/DDBJ databases">
        <title>High-resolution comparative analysis of great ape genomes.</title>
        <authorList>
            <person name="Pollen A."/>
            <person name="Hastie A."/>
            <person name="Hormozdiari F."/>
            <person name="Dougherty M."/>
            <person name="Liu R."/>
            <person name="Chaisson M."/>
            <person name="Hoppe E."/>
            <person name="Hill C."/>
            <person name="Pang A."/>
            <person name="Hillier L."/>
            <person name="Baker C."/>
            <person name="Armstrong J."/>
            <person name="Shendure J."/>
            <person name="Paten B."/>
            <person name="Wilson R."/>
            <person name="Chao H."/>
            <person name="Schneider V."/>
            <person name="Ventura M."/>
            <person name="Kronenberg Z."/>
            <person name="Murali S."/>
            <person name="Gordon D."/>
            <person name="Cantsilieris S."/>
            <person name="Munson K."/>
            <person name="Nelson B."/>
            <person name="Raja A."/>
            <person name="Underwood J."/>
            <person name="Diekhans M."/>
            <person name="Fiddes I."/>
            <person name="Haussler D."/>
            <person name="Eichler E."/>
        </authorList>
    </citation>
    <scope>NUCLEOTIDE SEQUENCE [LARGE SCALE GENOMIC DNA]</scope>
    <source>
        <strain evidence="3">Susie</strain>
    </source>
</reference>
<comment type="caution">
    <text evidence="3">The sequence shown here is derived from an EMBL/GenBank/DDBJ whole genome shotgun (WGS) entry which is preliminary data.</text>
</comment>